<evidence type="ECO:0000313" key="2">
    <source>
        <dbReference type="EMBL" id="PHQ33628.1"/>
    </source>
</evidence>
<feature type="compositionally biased region" description="Polar residues" evidence="1">
    <location>
        <begin position="25"/>
        <end position="34"/>
    </location>
</feature>
<proteinExistence type="predicted"/>
<accession>A0A2G1W3L2</accession>
<organism evidence="2 3">
    <name type="scientific">Rhodopirellula bahusiensis</name>
    <dbReference type="NCBI Taxonomy" id="2014065"/>
    <lineage>
        <taxon>Bacteria</taxon>
        <taxon>Pseudomonadati</taxon>
        <taxon>Planctomycetota</taxon>
        <taxon>Planctomycetia</taxon>
        <taxon>Pirellulales</taxon>
        <taxon>Pirellulaceae</taxon>
        <taxon>Rhodopirellula</taxon>
    </lineage>
</organism>
<evidence type="ECO:0000256" key="1">
    <source>
        <dbReference type="SAM" id="MobiDB-lite"/>
    </source>
</evidence>
<protein>
    <submittedName>
        <fullName evidence="2">Uncharacterized protein</fullName>
    </submittedName>
</protein>
<keyword evidence="3" id="KW-1185">Reference proteome</keyword>
<sequence length="59" mass="6498">MPHPSRPGHHLAPNRCFGTKRAVQTPPQDSTLSVRSPRRAQPGLQTTTPSSIRIDCVVR</sequence>
<reference evidence="2 3" key="1">
    <citation type="submission" date="2017-06" db="EMBL/GenBank/DDBJ databases">
        <title>Description of Rhodopirellula bahusiensis sp. nov.</title>
        <authorList>
            <person name="Kizina J."/>
            <person name="Harder J."/>
        </authorList>
    </citation>
    <scope>NUCLEOTIDE SEQUENCE [LARGE SCALE GENOMIC DNA]</scope>
    <source>
        <strain evidence="2 3">SWK21</strain>
    </source>
</reference>
<dbReference type="InterPro" id="IPR011480">
    <property type="entry name" value="DUF1589"/>
</dbReference>
<dbReference type="EMBL" id="NIZW01000016">
    <property type="protein sequence ID" value="PHQ33628.1"/>
    <property type="molecule type" value="Genomic_DNA"/>
</dbReference>
<dbReference type="Proteomes" id="UP000225740">
    <property type="component" value="Unassembled WGS sequence"/>
</dbReference>
<dbReference type="AlphaFoldDB" id="A0A2G1W3L2"/>
<evidence type="ECO:0000313" key="3">
    <source>
        <dbReference type="Proteomes" id="UP000225740"/>
    </source>
</evidence>
<gene>
    <name evidence="2" type="ORF">CEE69_20110</name>
</gene>
<feature type="region of interest" description="Disordered" evidence="1">
    <location>
        <begin position="1"/>
        <end position="59"/>
    </location>
</feature>
<name>A0A2G1W3L2_9BACT</name>
<dbReference type="Pfam" id="PF07628">
    <property type="entry name" value="DUF1589"/>
    <property type="match status" value="1"/>
</dbReference>
<comment type="caution">
    <text evidence="2">The sequence shown here is derived from an EMBL/GenBank/DDBJ whole genome shotgun (WGS) entry which is preliminary data.</text>
</comment>